<sequence length="259" mass="28148">MAAARRELRSFSTPGNPFFFHGKITADEAEKRLADALVASGAGPAFLVFELEAPTGRFTHAMRYRRSADRRGKRWLLSTPWGQTPGDGMVVLVGEREEVFRSMEHFLMMNRTRGAFCRLVCALVVCARAAWSVMEGLDQLITDTQARCRQQQNSARAAETEAARLADSVAKDVLRSFDTELTAAAARQRELEALSGEAVRALRARQADADAATATIGAVTAKLSEATGMREWLGRTSDRLAGLESNLAAIADALVAGDE</sequence>
<reference evidence="1 2" key="1">
    <citation type="submission" date="2019-07" db="EMBL/GenBank/DDBJ databases">
        <title>Genomes of Cafeteria roenbergensis.</title>
        <authorList>
            <person name="Fischer M.G."/>
            <person name="Hackl T."/>
            <person name="Roman M."/>
        </authorList>
    </citation>
    <scope>NUCLEOTIDE SEQUENCE [LARGE SCALE GENOMIC DNA]</scope>
    <source>
        <strain evidence="1 2">BVI</strain>
    </source>
</reference>
<protein>
    <submittedName>
        <fullName evidence="1">Uncharacterized protein</fullName>
    </submittedName>
</protein>
<evidence type="ECO:0000313" key="1">
    <source>
        <dbReference type="EMBL" id="KAA0153823.1"/>
    </source>
</evidence>
<proteinExistence type="predicted"/>
<organism evidence="1 2">
    <name type="scientific">Cafeteria roenbergensis</name>
    <name type="common">Marine flagellate</name>
    <dbReference type="NCBI Taxonomy" id="33653"/>
    <lineage>
        <taxon>Eukaryota</taxon>
        <taxon>Sar</taxon>
        <taxon>Stramenopiles</taxon>
        <taxon>Bigyra</taxon>
        <taxon>Opalozoa</taxon>
        <taxon>Bicosoecida</taxon>
        <taxon>Cafeteriaceae</taxon>
        <taxon>Cafeteria</taxon>
    </lineage>
</organism>
<accession>A0A5A8CL34</accession>
<dbReference type="EMBL" id="VLTN01000014">
    <property type="protein sequence ID" value="KAA0153823.1"/>
    <property type="molecule type" value="Genomic_DNA"/>
</dbReference>
<keyword evidence="2" id="KW-1185">Reference proteome</keyword>
<dbReference type="AlphaFoldDB" id="A0A5A8CL34"/>
<name>A0A5A8CL34_CAFRO</name>
<gene>
    <name evidence="1" type="ORF">FNF29_02812</name>
</gene>
<evidence type="ECO:0000313" key="2">
    <source>
        <dbReference type="Proteomes" id="UP000323011"/>
    </source>
</evidence>
<dbReference type="Proteomes" id="UP000323011">
    <property type="component" value="Unassembled WGS sequence"/>
</dbReference>
<comment type="caution">
    <text evidence="1">The sequence shown here is derived from an EMBL/GenBank/DDBJ whole genome shotgun (WGS) entry which is preliminary data.</text>
</comment>